<keyword evidence="5" id="KW-0460">Magnesium</keyword>
<evidence type="ECO:0000256" key="2">
    <source>
        <dbReference type="ARBA" id="ARBA00010231"/>
    </source>
</evidence>
<evidence type="ECO:0000256" key="4">
    <source>
        <dbReference type="ARBA" id="ARBA00022723"/>
    </source>
</evidence>
<dbReference type="SUPFAM" id="SSF53738">
    <property type="entry name" value="Phosphoglucomutase, first 3 domains"/>
    <property type="match status" value="3"/>
</dbReference>
<dbReference type="InterPro" id="IPR016055">
    <property type="entry name" value="A-D-PHexomutase_a/b/a-I/II/III"/>
</dbReference>
<dbReference type="InterPro" id="IPR005841">
    <property type="entry name" value="Alpha-D-phosphohexomutase_SF"/>
</dbReference>
<reference evidence="10 11" key="1">
    <citation type="submission" date="2017-04" db="EMBL/GenBank/DDBJ databases">
        <authorList>
            <person name="Afonso C.L."/>
            <person name="Miller P.J."/>
            <person name="Scott M.A."/>
            <person name="Spackman E."/>
            <person name="Goraichik I."/>
            <person name="Dimitrov K.M."/>
            <person name="Suarez D.L."/>
            <person name="Swayne D.E."/>
        </authorList>
    </citation>
    <scope>NUCLEOTIDE SEQUENCE [LARGE SCALE GENOMIC DNA]</scope>
    <source>
        <strain evidence="10 11">LMG26642</strain>
    </source>
</reference>
<dbReference type="GO" id="GO:0046872">
    <property type="term" value="F:metal ion binding"/>
    <property type="evidence" value="ECO:0007669"/>
    <property type="project" value="UniProtKB-KW"/>
</dbReference>
<dbReference type="InterPro" id="IPR050060">
    <property type="entry name" value="Phosphoglucosamine_mutase"/>
</dbReference>
<comment type="similarity">
    <text evidence="2">Belongs to the phosphohexose mutase family.</text>
</comment>
<keyword evidence="4" id="KW-0479">Metal-binding</keyword>
<dbReference type="GO" id="GO:0004615">
    <property type="term" value="F:phosphomannomutase activity"/>
    <property type="evidence" value="ECO:0007669"/>
    <property type="project" value="TreeGrafter"/>
</dbReference>
<feature type="domain" description="Alpha-D-phosphohexomutase alpha/beta/alpha" evidence="9">
    <location>
        <begin position="289"/>
        <end position="386"/>
    </location>
</feature>
<gene>
    <name evidence="10" type="ORF">SAMN04488700_2032</name>
</gene>
<comment type="cofactor">
    <cofactor evidence="1">
        <name>Mg(2+)</name>
        <dbReference type="ChEBI" id="CHEBI:18420"/>
    </cofactor>
</comment>
<protein>
    <submittedName>
        <fullName evidence="10">Phosphomannomutase</fullName>
    </submittedName>
</protein>
<evidence type="ECO:0000259" key="9">
    <source>
        <dbReference type="Pfam" id="PF02880"/>
    </source>
</evidence>
<name>A0A1X7NIS1_9LACT</name>
<dbReference type="RefSeq" id="WP_085560097.1">
    <property type="nucleotide sequence ID" value="NZ_FOAH01000008.1"/>
</dbReference>
<dbReference type="PANTHER" id="PTHR42946:SF1">
    <property type="entry name" value="PHOSPHOGLUCOMUTASE (ALPHA-D-GLUCOSE-1,6-BISPHOSPHATE-DEPENDENT)"/>
    <property type="match status" value="1"/>
</dbReference>
<evidence type="ECO:0000313" key="10">
    <source>
        <dbReference type="EMBL" id="SMH37706.1"/>
    </source>
</evidence>
<keyword evidence="3" id="KW-0597">Phosphoprotein</keyword>
<sequence>MTKLSEFHLADLQNGSDIRGIAIQTKNNELTLTNNRIEKISIGLLTWLKEYKKLTNSLTTIKVAIGYDSRLSAKRIQEVIIKTLTNLGVDVIDVGLATTPAMFMSTQYQEFDCDAAIMITASHLPYEYNGLKFFTKDGGAEHEDIEFILANINLEKPTYPGNKGEVKKADLLNVYAADLRSKIKKGINDVENYEKPLVGRHIIVDAGNGAGGFFAKEVLEKLGANITGSQFLDPDGTFPNHIPNPDNKEAMASIQKAVLENQADLGIIFDTDVDRSALVDHKGVTLNRNNLIAVISAILIAENPGTTIVTNSATSEHLKIFIEEQGGHQNRYLTGYRNVINQALKLNQEGIQTSLAIETSGHAALEENYFLDDGAYLVAKILITDARLRKENEKIGSLIRTLKQPIETDEVRFRILTKPIRENGLDTMGKFREFIEQVPDLVIEPNNLEGVRVNTKGIYGSGWLLLRMSLHEPLLVLTFESDQTGTIEQLRRELKIFFISQEFLDSSDL</sequence>
<dbReference type="PANTHER" id="PTHR42946">
    <property type="entry name" value="PHOSPHOHEXOSE MUTASE"/>
    <property type="match status" value="1"/>
</dbReference>
<dbReference type="OrthoDB" id="9806956at2"/>
<dbReference type="Pfam" id="PF02879">
    <property type="entry name" value="PGM_PMM_II"/>
    <property type="match status" value="1"/>
</dbReference>
<organism evidence="10 11">
    <name type="scientific">Carnobacterium iners</name>
    <dbReference type="NCBI Taxonomy" id="1073423"/>
    <lineage>
        <taxon>Bacteria</taxon>
        <taxon>Bacillati</taxon>
        <taxon>Bacillota</taxon>
        <taxon>Bacilli</taxon>
        <taxon>Lactobacillales</taxon>
        <taxon>Carnobacteriaceae</taxon>
        <taxon>Carnobacterium</taxon>
    </lineage>
</organism>
<dbReference type="AlphaFoldDB" id="A0A1X7NIS1"/>
<dbReference type="Proteomes" id="UP000193435">
    <property type="component" value="Unassembled WGS sequence"/>
</dbReference>
<evidence type="ECO:0000256" key="6">
    <source>
        <dbReference type="ARBA" id="ARBA00023235"/>
    </source>
</evidence>
<feature type="domain" description="Alpha-D-phosphohexomutase alpha/beta/alpha" evidence="7">
    <location>
        <begin position="14"/>
        <end position="147"/>
    </location>
</feature>
<dbReference type="Pfam" id="PF02878">
    <property type="entry name" value="PGM_PMM_I"/>
    <property type="match status" value="1"/>
</dbReference>
<evidence type="ECO:0000256" key="3">
    <source>
        <dbReference type="ARBA" id="ARBA00022553"/>
    </source>
</evidence>
<dbReference type="Gene3D" id="3.30.310.50">
    <property type="entry name" value="Alpha-D-phosphohexomutase, C-terminal domain"/>
    <property type="match status" value="1"/>
</dbReference>
<keyword evidence="6" id="KW-0413">Isomerase</keyword>
<dbReference type="GO" id="GO:0005975">
    <property type="term" value="P:carbohydrate metabolic process"/>
    <property type="evidence" value="ECO:0007669"/>
    <property type="project" value="InterPro"/>
</dbReference>
<evidence type="ECO:0000256" key="1">
    <source>
        <dbReference type="ARBA" id="ARBA00001946"/>
    </source>
</evidence>
<accession>A0A1X7NIS1</accession>
<evidence type="ECO:0000313" key="11">
    <source>
        <dbReference type="Proteomes" id="UP000193435"/>
    </source>
</evidence>
<feature type="domain" description="Alpha-D-phosphohexomutase alpha/beta/alpha" evidence="8">
    <location>
        <begin position="199"/>
        <end position="283"/>
    </location>
</feature>
<evidence type="ECO:0000256" key="5">
    <source>
        <dbReference type="ARBA" id="ARBA00022842"/>
    </source>
</evidence>
<proteinExistence type="inferred from homology"/>
<dbReference type="FunFam" id="3.40.120.10:FF:000010">
    <property type="entry name" value="phosphomannomutase/phosphoglucomutase isoform X1"/>
    <property type="match status" value="1"/>
</dbReference>
<dbReference type="Gene3D" id="3.40.120.10">
    <property type="entry name" value="Alpha-D-Glucose-1,6-Bisphosphate, subunit A, domain 3"/>
    <property type="match status" value="3"/>
</dbReference>
<evidence type="ECO:0000259" key="7">
    <source>
        <dbReference type="Pfam" id="PF02878"/>
    </source>
</evidence>
<dbReference type="SUPFAM" id="SSF55957">
    <property type="entry name" value="Phosphoglucomutase, C-terminal domain"/>
    <property type="match status" value="1"/>
</dbReference>
<dbReference type="EMBL" id="FXBJ01000002">
    <property type="protein sequence ID" value="SMH37706.1"/>
    <property type="molecule type" value="Genomic_DNA"/>
</dbReference>
<dbReference type="STRING" id="1073423.SAMN04488700_2032"/>
<dbReference type="Pfam" id="PF02880">
    <property type="entry name" value="PGM_PMM_III"/>
    <property type="match status" value="1"/>
</dbReference>
<dbReference type="CDD" id="cd03089">
    <property type="entry name" value="PMM_PGM"/>
    <property type="match status" value="1"/>
</dbReference>
<dbReference type="InterPro" id="IPR005844">
    <property type="entry name" value="A-D-PHexomutase_a/b/a-I"/>
</dbReference>
<dbReference type="InterPro" id="IPR005845">
    <property type="entry name" value="A-D-PHexomutase_a/b/a-II"/>
</dbReference>
<dbReference type="InterPro" id="IPR005846">
    <property type="entry name" value="A-D-PHexomutase_a/b/a-III"/>
</dbReference>
<keyword evidence="11" id="KW-1185">Reference proteome</keyword>
<dbReference type="InterPro" id="IPR036900">
    <property type="entry name" value="A-D-PHexomutase_C_sf"/>
</dbReference>
<evidence type="ECO:0000259" key="8">
    <source>
        <dbReference type="Pfam" id="PF02879"/>
    </source>
</evidence>
<dbReference type="PRINTS" id="PR00509">
    <property type="entry name" value="PGMPMM"/>
</dbReference>